<evidence type="ECO:0000256" key="1">
    <source>
        <dbReference type="SAM" id="SignalP"/>
    </source>
</evidence>
<keyword evidence="1" id="KW-0732">Signal</keyword>
<evidence type="ECO:0000313" key="3">
    <source>
        <dbReference type="Proteomes" id="UP001204851"/>
    </source>
</evidence>
<organism evidence="2 3">
    <name type="scientific">Ideonella oryzae</name>
    <dbReference type="NCBI Taxonomy" id="2937441"/>
    <lineage>
        <taxon>Bacteria</taxon>
        <taxon>Pseudomonadati</taxon>
        <taxon>Pseudomonadota</taxon>
        <taxon>Betaproteobacteria</taxon>
        <taxon>Burkholderiales</taxon>
        <taxon>Sphaerotilaceae</taxon>
        <taxon>Ideonella</taxon>
    </lineage>
</organism>
<evidence type="ECO:0008006" key="4">
    <source>
        <dbReference type="Google" id="ProtNLM"/>
    </source>
</evidence>
<comment type="caution">
    <text evidence="2">The sequence shown here is derived from an EMBL/GenBank/DDBJ whole genome shotgun (WGS) entry which is preliminary data.</text>
</comment>
<reference evidence="2 3" key="1">
    <citation type="submission" date="2022-06" db="EMBL/GenBank/DDBJ databases">
        <title>Ideonella sp. NS12-5 Genome sequencing and assembly.</title>
        <authorList>
            <person name="Jung Y."/>
        </authorList>
    </citation>
    <scope>NUCLEOTIDE SEQUENCE [LARGE SCALE GENOMIC DNA]</scope>
    <source>
        <strain evidence="2 3">NS12-5</strain>
    </source>
</reference>
<evidence type="ECO:0000313" key="2">
    <source>
        <dbReference type="EMBL" id="MCO5976755.1"/>
    </source>
</evidence>
<dbReference type="Proteomes" id="UP001204851">
    <property type="component" value="Unassembled WGS sequence"/>
</dbReference>
<feature type="chain" id="PRO_5047056168" description="PEGA domain-containing protein" evidence="1">
    <location>
        <begin position="20"/>
        <end position="134"/>
    </location>
</feature>
<gene>
    <name evidence="2" type="ORF">M0L44_08540</name>
</gene>
<feature type="signal peptide" evidence="1">
    <location>
        <begin position="1"/>
        <end position="19"/>
    </location>
</feature>
<keyword evidence="3" id="KW-1185">Reference proteome</keyword>
<name>A0ABT1BKL9_9BURK</name>
<dbReference type="EMBL" id="JAMXMC010000004">
    <property type="protein sequence ID" value="MCO5976755.1"/>
    <property type="molecule type" value="Genomic_DNA"/>
</dbReference>
<accession>A0ABT1BKL9</accession>
<dbReference type="PROSITE" id="PS51257">
    <property type="entry name" value="PROKAR_LIPOPROTEIN"/>
    <property type="match status" value="1"/>
</dbReference>
<sequence length="134" mass="13721">MSQFRLVRPLAALTLAALAAGCATTTHFASEPAGAQVRYNGDVIGTAPFDKSIQDQFGWFSVYRFTASLEGYEPQTLEFSERTPLDAANVVPAQVQFTLKKLATAAEAASAPTAVPAAAASGASAPAPAGSTAS</sequence>
<dbReference type="RefSeq" id="WP_252769208.1">
    <property type="nucleotide sequence ID" value="NZ_JAMXMC010000004.1"/>
</dbReference>
<proteinExistence type="predicted"/>
<protein>
    <recommendedName>
        <fullName evidence="4">PEGA domain-containing protein</fullName>
    </recommendedName>
</protein>